<name>A0AAV5AKG3_9AGAM</name>
<evidence type="ECO:0000256" key="1">
    <source>
        <dbReference type="SAM" id="Phobius"/>
    </source>
</evidence>
<evidence type="ECO:0000313" key="3">
    <source>
        <dbReference type="Proteomes" id="UP001050691"/>
    </source>
</evidence>
<sequence>MSSNSNNQNNTSAGLPPFIPGLLIVSLLVVMSLLVAWRNYIRRNRFPQHVDSVGPEWPARWETITPVIGPTPRGPGKRLEKPQMLEVDGVPNRDVMSMKGLQWDDVMPLSVTTLDSKGTIQDIQQHVLTEDPPVYLAERERSTSSLRFQLPRLPFFSRPTRSSTVTTDGIERISSLPDPTVPTSNLQVSLMISMPSPHFRTYHPSEENPTFGTGSFSEKAVAHPDFQMFEGVPEVALGVAVVPLRPTFDDRFDDEKEK</sequence>
<organism evidence="2 3">
    <name type="scientific">Clathrus columnatus</name>
    <dbReference type="NCBI Taxonomy" id="1419009"/>
    <lineage>
        <taxon>Eukaryota</taxon>
        <taxon>Fungi</taxon>
        <taxon>Dikarya</taxon>
        <taxon>Basidiomycota</taxon>
        <taxon>Agaricomycotina</taxon>
        <taxon>Agaricomycetes</taxon>
        <taxon>Phallomycetidae</taxon>
        <taxon>Phallales</taxon>
        <taxon>Clathraceae</taxon>
        <taxon>Clathrus</taxon>
    </lineage>
</organism>
<protein>
    <submittedName>
        <fullName evidence="2">Uncharacterized protein</fullName>
    </submittedName>
</protein>
<feature type="transmembrane region" description="Helical" evidence="1">
    <location>
        <begin position="18"/>
        <end position="37"/>
    </location>
</feature>
<proteinExistence type="predicted"/>
<keyword evidence="1" id="KW-0812">Transmembrane</keyword>
<gene>
    <name evidence="2" type="ORF">Clacol_009426</name>
</gene>
<dbReference type="EMBL" id="BPWL01000010">
    <property type="protein sequence ID" value="GJJ15151.1"/>
    <property type="molecule type" value="Genomic_DNA"/>
</dbReference>
<evidence type="ECO:0000313" key="2">
    <source>
        <dbReference type="EMBL" id="GJJ15151.1"/>
    </source>
</evidence>
<dbReference type="Proteomes" id="UP001050691">
    <property type="component" value="Unassembled WGS sequence"/>
</dbReference>
<accession>A0AAV5AKG3</accession>
<keyword evidence="1" id="KW-1133">Transmembrane helix</keyword>
<reference evidence="2" key="1">
    <citation type="submission" date="2021-10" db="EMBL/GenBank/DDBJ databases">
        <title>De novo Genome Assembly of Clathrus columnatus (Basidiomycota, Fungi) Using Illumina and Nanopore Sequence Data.</title>
        <authorList>
            <person name="Ogiso-Tanaka E."/>
            <person name="Itagaki H."/>
            <person name="Hosoya T."/>
            <person name="Hosaka K."/>
        </authorList>
    </citation>
    <scope>NUCLEOTIDE SEQUENCE</scope>
    <source>
        <strain evidence="2">MO-923</strain>
    </source>
</reference>
<dbReference type="AlphaFoldDB" id="A0AAV5AKG3"/>
<keyword evidence="1" id="KW-0472">Membrane</keyword>
<comment type="caution">
    <text evidence="2">The sequence shown here is derived from an EMBL/GenBank/DDBJ whole genome shotgun (WGS) entry which is preliminary data.</text>
</comment>
<keyword evidence="3" id="KW-1185">Reference proteome</keyword>